<dbReference type="AlphaFoldDB" id="I9S897"/>
<keyword evidence="2" id="KW-1185">Reference proteome</keyword>
<evidence type="ECO:0000313" key="2">
    <source>
        <dbReference type="Proteomes" id="UP000003089"/>
    </source>
</evidence>
<organism evidence="1 2">
    <name type="scientific">Bacteroides nordii CL02T12C05</name>
    <dbReference type="NCBI Taxonomy" id="997884"/>
    <lineage>
        <taxon>Bacteria</taxon>
        <taxon>Pseudomonadati</taxon>
        <taxon>Bacteroidota</taxon>
        <taxon>Bacteroidia</taxon>
        <taxon>Bacteroidales</taxon>
        <taxon>Bacteroidaceae</taxon>
        <taxon>Bacteroides</taxon>
    </lineage>
</organism>
<accession>I9S897</accession>
<dbReference type="Proteomes" id="UP000003089">
    <property type="component" value="Unassembled WGS sequence"/>
</dbReference>
<proteinExistence type="predicted"/>
<dbReference type="PATRIC" id="fig|997884.3.peg.1142"/>
<gene>
    <name evidence="1" type="ORF">HMPREF1068_01125</name>
</gene>
<name>I9S897_9BACE</name>
<sequence length="341" mass="40297">MAKYYLFLIETLQHQECLKEEVLKYVNSFLKTHRERASVDVFFHYFTLVSYNNGSYKILIDEMDLTEVAPLEDIEFDKEPSYYRYGCTYYVLDTFIEKVQRGISNREDTVSINIISGGRNNTVKGHWGLEILRLIESKQEQGWRFCYSGMDVVNRQLKIDQGIRTLFRWDATVLFHFMSGPRTLAKNREEVEIVKEKKMEEDVKKPEMLSLISLAGNDSFSLNDIQYTSFRDFCRRDETYQPGVIIQKHGFYVLMNHKGQLILEYSRLYPCFDSYDYANEDRFHRNYWLCKNEQELMVKYEYITHNHFSCSDDDYSTCPMPAFLGPAVFYDDGTGVVKIGE</sequence>
<dbReference type="EMBL" id="AGXS01000015">
    <property type="protein sequence ID" value="EIY51578.1"/>
    <property type="molecule type" value="Genomic_DNA"/>
</dbReference>
<comment type="caution">
    <text evidence="1">The sequence shown here is derived from an EMBL/GenBank/DDBJ whole genome shotgun (WGS) entry which is preliminary data.</text>
</comment>
<dbReference type="RefSeq" id="WP_007484087.1">
    <property type="nucleotide sequence ID" value="NZ_JH724314.1"/>
</dbReference>
<evidence type="ECO:0000313" key="1">
    <source>
        <dbReference type="EMBL" id="EIY51578.1"/>
    </source>
</evidence>
<dbReference type="HOGENOM" id="CLU_812940_0_0_10"/>
<reference evidence="1 2" key="1">
    <citation type="submission" date="2012-02" db="EMBL/GenBank/DDBJ databases">
        <title>The Genome Sequence of Bacteroides nordii CL02T12C05.</title>
        <authorList>
            <consortium name="The Broad Institute Genome Sequencing Platform"/>
            <person name="Earl A."/>
            <person name="Ward D."/>
            <person name="Feldgarden M."/>
            <person name="Gevers D."/>
            <person name="Zitomersky N.L."/>
            <person name="Coyne M.J."/>
            <person name="Comstock L.E."/>
            <person name="Young S.K."/>
            <person name="Zeng Q."/>
            <person name="Gargeya S."/>
            <person name="Fitzgerald M."/>
            <person name="Haas B."/>
            <person name="Abouelleil A."/>
            <person name="Alvarado L."/>
            <person name="Arachchi H.M."/>
            <person name="Berlin A."/>
            <person name="Chapman S.B."/>
            <person name="Gearin G."/>
            <person name="Goldberg J."/>
            <person name="Griggs A."/>
            <person name="Gujja S."/>
            <person name="Hansen M."/>
            <person name="Heiman D."/>
            <person name="Howarth C."/>
            <person name="Larimer J."/>
            <person name="Lui A."/>
            <person name="MacDonald P.J.P."/>
            <person name="McCowen C."/>
            <person name="Montmayeur A."/>
            <person name="Murphy C."/>
            <person name="Neiman D."/>
            <person name="Pearson M."/>
            <person name="Priest M."/>
            <person name="Roberts A."/>
            <person name="Saif S."/>
            <person name="Shea T."/>
            <person name="Sisk P."/>
            <person name="Stolte C."/>
            <person name="Sykes S."/>
            <person name="Wortman J."/>
            <person name="Nusbaum C."/>
            <person name="Birren B."/>
        </authorList>
    </citation>
    <scope>NUCLEOTIDE SEQUENCE [LARGE SCALE GENOMIC DNA]</scope>
    <source>
        <strain evidence="1 2">CL02T12C05</strain>
    </source>
</reference>
<protein>
    <submittedName>
        <fullName evidence="1">Uncharacterized protein</fullName>
    </submittedName>
</protein>
<dbReference type="STRING" id="997884.HMPREF1068_01125"/>